<keyword evidence="4" id="KW-0238">DNA-binding</keyword>
<gene>
    <name evidence="7" type="ORF">GCM10007932_56720</name>
</gene>
<dbReference type="RefSeq" id="WP_126609958.1">
    <property type="nucleotide sequence ID" value="NZ_AP025145.1"/>
</dbReference>
<dbReference type="SUPFAM" id="SSF52540">
    <property type="entry name" value="P-loop containing nucleoside triphosphate hydrolases"/>
    <property type="match status" value="1"/>
</dbReference>
<dbReference type="SUPFAM" id="SSF46689">
    <property type="entry name" value="Homeodomain-like"/>
    <property type="match status" value="1"/>
</dbReference>
<dbReference type="InterPro" id="IPR009057">
    <property type="entry name" value="Homeodomain-like_sf"/>
</dbReference>
<dbReference type="PROSITE" id="PS00688">
    <property type="entry name" value="SIGMA54_INTERACT_3"/>
    <property type="match status" value="1"/>
</dbReference>
<dbReference type="Pfam" id="PF00158">
    <property type="entry name" value="Sigma54_activat"/>
    <property type="match status" value="1"/>
</dbReference>
<feature type="domain" description="Sigma-54 factor interaction" evidence="6">
    <location>
        <begin position="311"/>
        <end position="536"/>
    </location>
</feature>
<dbReference type="InterPro" id="IPR003593">
    <property type="entry name" value="AAA+_ATPase"/>
</dbReference>
<protein>
    <submittedName>
        <fullName evidence="7">Sigma-54-dependent Fis family transcriptional regulator</fullName>
    </submittedName>
</protein>
<dbReference type="Pfam" id="PF01590">
    <property type="entry name" value="GAF"/>
    <property type="match status" value="1"/>
</dbReference>
<evidence type="ECO:0000256" key="5">
    <source>
        <dbReference type="ARBA" id="ARBA00023163"/>
    </source>
</evidence>
<dbReference type="PRINTS" id="PR01590">
    <property type="entry name" value="HTHFIS"/>
</dbReference>
<dbReference type="Pfam" id="PF02954">
    <property type="entry name" value="HTH_8"/>
    <property type="match status" value="1"/>
</dbReference>
<keyword evidence="1" id="KW-0547">Nucleotide-binding</keyword>
<evidence type="ECO:0000313" key="8">
    <source>
        <dbReference type="Proteomes" id="UP001156690"/>
    </source>
</evidence>
<dbReference type="Gene3D" id="1.10.10.60">
    <property type="entry name" value="Homeodomain-like"/>
    <property type="match status" value="1"/>
</dbReference>
<evidence type="ECO:0000256" key="1">
    <source>
        <dbReference type="ARBA" id="ARBA00022741"/>
    </source>
</evidence>
<name>A0AAV5P1H5_9VIBR</name>
<dbReference type="PANTHER" id="PTHR32071">
    <property type="entry name" value="TRANSCRIPTIONAL REGULATORY PROTEIN"/>
    <property type="match status" value="1"/>
</dbReference>
<dbReference type="SMART" id="SM00382">
    <property type="entry name" value="AAA"/>
    <property type="match status" value="1"/>
</dbReference>
<evidence type="ECO:0000313" key="7">
    <source>
        <dbReference type="EMBL" id="GLQ76309.1"/>
    </source>
</evidence>
<dbReference type="InterPro" id="IPR027417">
    <property type="entry name" value="P-loop_NTPase"/>
</dbReference>
<sequence>MLDSLKNIPSSNWLVESWKRSESAGLVTTKKPQHIRLDGAQLSDKKYRARQLINAVEAVAYPLFQQVFQGTDSRLILTDQEGVIVGSWGQMSFQDRLHNIALELGVCWQERLKGTNAIGTAITENRTISVIGGEHFIRQHRFISCTATPILSGAGEVLGVLDITSEQAVHGQDTQVLLRNMGQLAENWLLNNMQDSRIRLEFAMSESLLNTGWQGVVIADDSGKVIAHNQFASRMLQSDEIVGLPLERLLNSEAFSDDVNPMVFRTESITPNAVPFKAFGSQVVDSKPSASSLKSFSVNSATSQKKPGFHLHFGDDAMAKVWQQASKLIDKDISLLIHGETGTGKGELVKALHQHSFRSHQPLVAVNCGAIPNELIESELFGYEAGAFTGSNPKGAMGKVRAADRGILFLDEIADMSLGAQCRLLHVLQDSEVMPVGATKAVPVDVRIVAATHKDLPAMISKGEFRQDLYYRLNGLILNIPPLRNRQDRTELIQRIHQNYSEGEQVLSAELLAFLDGYSWPGNLRELDNVLKVATLLSEEAAELRVSHLPEHIVNAHNSIKTDAHSNPEGTLSELADAKLLSVYAEQGENVSRTAKKLGISRQTLYRKLKRLGYE</sequence>
<dbReference type="InterPro" id="IPR002197">
    <property type="entry name" value="HTH_Fis"/>
</dbReference>
<accession>A0AAV5P1H5</accession>
<dbReference type="InterPro" id="IPR002078">
    <property type="entry name" value="Sigma_54_int"/>
</dbReference>
<evidence type="ECO:0000256" key="3">
    <source>
        <dbReference type="ARBA" id="ARBA00023015"/>
    </source>
</evidence>
<dbReference type="GO" id="GO:0043565">
    <property type="term" value="F:sequence-specific DNA binding"/>
    <property type="evidence" value="ECO:0007669"/>
    <property type="project" value="InterPro"/>
</dbReference>
<dbReference type="CDD" id="cd00009">
    <property type="entry name" value="AAA"/>
    <property type="match status" value="1"/>
</dbReference>
<comment type="caution">
    <text evidence="7">The sequence shown here is derived from an EMBL/GenBank/DDBJ whole genome shotgun (WGS) entry which is preliminary data.</text>
</comment>
<evidence type="ECO:0000259" key="6">
    <source>
        <dbReference type="PROSITE" id="PS50045"/>
    </source>
</evidence>
<dbReference type="GO" id="GO:0005524">
    <property type="term" value="F:ATP binding"/>
    <property type="evidence" value="ECO:0007669"/>
    <property type="project" value="UniProtKB-KW"/>
</dbReference>
<dbReference type="GO" id="GO:0006355">
    <property type="term" value="P:regulation of DNA-templated transcription"/>
    <property type="evidence" value="ECO:0007669"/>
    <property type="project" value="InterPro"/>
</dbReference>
<keyword evidence="3" id="KW-0805">Transcription regulation</keyword>
<keyword evidence="5" id="KW-0804">Transcription</keyword>
<dbReference type="InterPro" id="IPR029016">
    <property type="entry name" value="GAF-like_dom_sf"/>
</dbReference>
<keyword evidence="8" id="KW-1185">Reference proteome</keyword>
<dbReference type="Gene3D" id="1.10.8.60">
    <property type="match status" value="1"/>
</dbReference>
<evidence type="ECO:0000256" key="2">
    <source>
        <dbReference type="ARBA" id="ARBA00022840"/>
    </source>
</evidence>
<dbReference type="Gene3D" id="3.30.450.40">
    <property type="match status" value="1"/>
</dbReference>
<dbReference type="Pfam" id="PF25601">
    <property type="entry name" value="AAA_lid_14"/>
    <property type="match status" value="1"/>
</dbReference>
<dbReference type="EMBL" id="BSNX01000075">
    <property type="protein sequence ID" value="GLQ76309.1"/>
    <property type="molecule type" value="Genomic_DNA"/>
</dbReference>
<dbReference type="Proteomes" id="UP001156690">
    <property type="component" value="Unassembled WGS sequence"/>
</dbReference>
<dbReference type="PROSITE" id="PS50045">
    <property type="entry name" value="SIGMA54_INTERACT_4"/>
    <property type="match status" value="1"/>
</dbReference>
<dbReference type="InterPro" id="IPR003018">
    <property type="entry name" value="GAF"/>
</dbReference>
<dbReference type="FunFam" id="3.40.50.300:FF:000006">
    <property type="entry name" value="DNA-binding transcriptional regulator NtrC"/>
    <property type="match status" value="1"/>
</dbReference>
<dbReference type="InterPro" id="IPR058031">
    <property type="entry name" value="AAA_lid_NorR"/>
</dbReference>
<dbReference type="InterPro" id="IPR025944">
    <property type="entry name" value="Sigma_54_int_dom_CS"/>
</dbReference>
<dbReference type="InterPro" id="IPR025662">
    <property type="entry name" value="Sigma_54_int_dom_ATP-bd_1"/>
</dbReference>
<dbReference type="AlphaFoldDB" id="A0AAV5P1H5"/>
<organism evidence="7 8">
    <name type="scientific">Vibrio penaeicida</name>
    <dbReference type="NCBI Taxonomy" id="104609"/>
    <lineage>
        <taxon>Bacteria</taxon>
        <taxon>Pseudomonadati</taxon>
        <taxon>Pseudomonadota</taxon>
        <taxon>Gammaproteobacteria</taxon>
        <taxon>Vibrionales</taxon>
        <taxon>Vibrionaceae</taxon>
        <taxon>Vibrio</taxon>
    </lineage>
</organism>
<reference evidence="8" key="1">
    <citation type="journal article" date="2019" name="Int. J. Syst. Evol. Microbiol.">
        <title>The Global Catalogue of Microorganisms (GCM) 10K type strain sequencing project: providing services to taxonomists for standard genome sequencing and annotation.</title>
        <authorList>
            <consortium name="The Broad Institute Genomics Platform"/>
            <consortium name="The Broad Institute Genome Sequencing Center for Infectious Disease"/>
            <person name="Wu L."/>
            <person name="Ma J."/>
        </authorList>
    </citation>
    <scope>NUCLEOTIDE SEQUENCE [LARGE SCALE GENOMIC DNA]</scope>
    <source>
        <strain evidence="8">NBRC 15640</strain>
    </source>
</reference>
<dbReference type="PANTHER" id="PTHR32071:SF77">
    <property type="entry name" value="TRANSCRIPTIONAL REGULATORY PROTEIN"/>
    <property type="match status" value="1"/>
</dbReference>
<proteinExistence type="predicted"/>
<keyword evidence="2" id="KW-0067">ATP-binding</keyword>
<evidence type="ECO:0000256" key="4">
    <source>
        <dbReference type="ARBA" id="ARBA00023125"/>
    </source>
</evidence>
<dbReference type="Gene3D" id="3.40.50.300">
    <property type="entry name" value="P-loop containing nucleotide triphosphate hydrolases"/>
    <property type="match status" value="1"/>
</dbReference>
<dbReference type="PROSITE" id="PS00675">
    <property type="entry name" value="SIGMA54_INTERACT_1"/>
    <property type="match status" value="1"/>
</dbReference>